<evidence type="ECO:0000256" key="4">
    <source>
        <dbReference type="ARBA" id="ARBA00022692"/>
    </source>
</evidence>
<dbReference type="Gene3D" id="1.10.3720.10">
    <property type="entry name" value="MetI-like"/>
    <property type="match status" value="1"/>
</dbReference>
<keyword evidence="6 7" id="KW-0472">Membrane</keyword>
<keyword evidence="5 7" id="KW-1133">Transmembrane helix</keyword>
<evidence type="ECO:0000259" key="8">
    <source>
        <dbReference type="PROSITE" id="PS50928"/>
    </source>
</evidence>
<dbReference type="InterPro" id="IPR045621">
    <property type="entry name" value="BPD_transp_1_N"/>
</dbReference>
<feature type="transmembrane region" description="Helical" evidence="7">
    <location>
        <begin position="284"/>
        <end position="309"/>
    </location>
</feature>
<dbReference type="InterPro" id="IPR000515">
    <property type="entry name" value="MetI-like"/>
</dbReference>
<feature type="transmembrane region" description="Helical" evidence="7">
    <location>
        <begin position="12"/>
        <end position="30"/>
    </location>
</feature>
<proteinExistence type="predicted"/>
<dbReference type="Pfam" id="PF00528">
    <property type="entry name" value="BPD_transp_1"/>
    <property type="match status" value="1"/>
</dbReference>
<accession>A0A381NTJ2</accession>
<dbReference type="PANTHER" id="PTHR43163:SF3">
    <property type="entry name" value="PEPTIDE ABC TRANSPORTER PERMEASE PROTEIN"/>
    <property type="match status" value="1"/>
</dbReference>
<reference evidence="9" key="1">
    <citation type="submission" date="2018-05" db="EMBL/GenBank/DDBJ databases">
        <authorList>
            <person name="Lanie J.A."/>
            <person name="Ng W.-L."/>
            <person name="Kazmierczak K.M."/>
            <person name="Andrzejewski T.M."/>
            <person name="Davidsen T.M."/>
            <person name="Wayne K.J."/>
            <person name="Tettelin H."/>
            <person name="Glass J.I."/>
            <person name="Rusch D."/>
            <person name="Podicherti R."/>
            <person name="Tsui H.-C.T."/>
            <person name="Winkler M.E."/>
        </authorList>
    </citation>
    <scope>NUCLEOTIDE SEQUENCE</scope>
</reference>
<sequence length="318" mass="34728">MINILKIVAQRIALGLLTLFAISLLITFGVELLPGDLAESILGQGATPETVKVFRTELGLDKPAHLRYLSWLAGMATGDMGVSLANKREISELIGLRLSNTIFLGGFAATIAVPLALFLGILAALYRNTLYDRAVNTFTLTSISFPEFFVAYILILFFAIKLSWFPGISNVSRDLPLGDKLYRTILPAATLTLVVVAHMMRMTRAAIINLLSSPFIEMARLKGIRPMKIIMRHALPNALAPIVNVIALNLAYLVVGVVIVEVVFVYPGLGQLMVDSVSKRDIPVVQACSMIFATVYILLNLSADIISIVTNPRLLHPR</sequence>
<dbReference type="AlphaFoldDB" id="A0A381NTJ2"/>
<keyword evidence="3" id="KW-1003">Cell membrane</keyword>
<feature type="transmembrane region" description="Helical" evidence="7">
    <location>
        <begin position="242"/>
        <end position="264"/>
    </location>
</feature>
<evidence type="ECO:0000256" key="3">
    <source>
        <dbReference type="ARBA" id="ARBA00022475"/>
    </source>
</evidence>
<feature type="transmembrane region" description="Helical" evidence="7">
    <location>
        <begin position="181"/>
        <end position="199"/>
    </location>
</feature>
<dbReference type="GO" id="GO:0005886">
    <property type="term" value="C:plasma membrane"/>
    <property type="evidence" value="ECO:0007669"/>
    <property type="project" value="UniProtKB-SubCell"/>
</dbReference>
<dbReference type="SUPFAM" id="SSF161098">
    <property type="entry name" value="MetI-like"/>
    <property type="match status" value="1"/>
</dbReference>
<evidence type="ECO:0000256" key="2">
    <source>
        <dbReference type="ARBA" id="ARBA00022448"/>
    </source>
</evidence>
<keyword evidence="4 7" id="KW-0812">Transmembrane</keyword>
<dbReference type="PROSITE" id="PS50928">
    <property type="entry name" value="ABC_TM1"/>
    <property type="match status" value="1"/>
</dbReference>
<evidence type="ECO:0000256" key="7">
    <source>
        <dbReference type="SAM" id="Phobius"/>
    </source>
</evidence>
<evidence type="ECO:0000256" key="1">
    <source>
        <dbReference type="ARBA" id="ARBA00004651"/>
    </source>
</evidence>
<dbReference type="InterPro" id="IPR035906">
    <property type="entry name" value="MetI-like_sf"/>
</dbReference>
<comment type="subcellular location">
    <subcellularLocation>
        <location evidence="1">Cell membrane</location>
        <topology evidence="1">Multi-pass membrane protein</topology>
    </subcellularLocation>
</comment>
<dbReference type="Pfam" id="PF19300">
    <property type="entry name" value="BPD_transp_1_N"/>
    <property type="match status" value="1"/>
</dbReference>
<keyword evidence="2" id="KW-0813">Transport</keyword>
<feature type="transmembrane region" description="Helical" evidence="7">
    <location>
        <begin position="138"/>
        <end position="160"/>
    </location>
</feature>
<dbReference type="GO" id="GO:0055085">
    <property type="term" value="P:transmembrane transport"/>
    <property type="evidence" value="ECO:0007669"/>
    <property type="project" value="InterPro"/>
</dbReference>
<evidence type="ECO:0000256" key="5">
    <source>
        <dbReference type="ARBA" id="ARBA00022989"/>
    </source>
</evidence>
<evidence type="ECO:0000256" key="6">
    <source>
        <dbReference type="ARBA" id="ARBA00023136"/>
    </source>
</evidence>
<dbReference type="EMBL" id="UINC01000524">
    <property type="protein sequence ID" value="SUZ56803.1"/>
    <property type="molecule type" value="Genomic_DNA"/>
</dbReference>
<name>A0A381NTJ2_9ZZZZ</name>
<organism evidence="9">
    <name type="scientific">marine metagenome</name>
    <dbReference type="NCBI Taxonomy" id="408172"/>
    <lineage>
        <taxon>unclassified sequences</taxon>
        <taxon>metagenomes</taxon>
        <taxon>ecological metagenomes</taxon>
    </lineage>
</organism>
<feature type="domain" description="ABC transmembrane type-1" evidence="8">
    <location>
        <begin position="98"/>
        <end position="303"/>
    </location>
</feature>
<dbReference type="CDD" id="cd06261">
    <property type="entry name" value="TM_PBP2"/>
    <property type="match status" value="1"/>
</dbReference>
<protein>
    <recommendedName>
        <fullName evidence="8">ABC transmembrane type-1 domain-containing protein</fullName>
    </recommendedName>
</protein>
<dbReference type="PANTHER" id="PTHR43163">
    <property type="entry name" value="DIPEPTIDE TRANSPORT SYSTEM PERMEASE PROTEIN DPPB-RELATED"/>
    <property type="match status" value="1"/>
</dbReference>
<evidence type="ECO:0000313" key="9">
    <source>
        <dbReference type="EMBL" id="SUZ56803.1"/>
    </source>
</evidence>
<gene>
    <name evidence="9" type="ORF">METZ01_LOCUS9657</name>
</gene>
<feature type="transmembrane region" description="Helical" evidence="7">
    <location>
        <begin position="98"/>
        <end position="126"/>
    </location>
</feature>